<comment type="caution">
    <text evidence="1">The sequence shown here is derived from an EMBL/GenBank/DDBJ whole genome shotgun (WGS) entry which is preliminary data.</text>
</comment>
<evidence type="ECO:0000313" key="1">
    <source>
        <dbReference type="EMBL" id="CAI2192033.1"/>
    </source>
</evidence>
<accession>A0A9W4T4S2</accession>
<feature type="non-terminal residue" evidence="1">
    <location>
        <position position="81"/>
    </location>
</feature>
<keyword evidence="2" id="KW-1185">Reference proteome</keyword>
<proteinExistence type="predicted"/>
<evidence type="ECO:0000313" key="2">
    <source>
        <dbReference type="Proteomes" id="UP001153678"/>
    </source>
</evidence>
<dbReference type="Proteomes" id="UP001153678">
    <property type="component" value="Unassembled WGS sequence"/>
</dbReference>
<reference evidence="1" key="1">
    <citation type="submission" date="2022-08" db="EMBL/GenBank/DDBJ databases">
        <authorList>
            <person name="Kallberg Y."/>
            <person name="Tangrot J."/>
            <person name="Rosling A."/>
        </authorList>
    </citation>
    <scope>NUCLEOTIDE SEQUENCE</scope>
    <source>
        <strain evidence="1">Wild A</strain>
    </source>
</reference>
<protein>
    <submittedName>
        <fullName evidence="1">2371_t:CDS:1</fullName>
    </submittedName>
</protein>
<dbReference type="AlphaFoldDB" id="A0A9W4T4S2"/>
<name>A0A9W4T4S2_9GLOM</name>
<organism evidence="1 2">
    <name type="scientific">Funneliformis geosporum</name>
    <dbReference type="NCBI Taxonomy" id="1117311"/>
    <lineage>
        <taxon>Eukaryota</taxon>
        <taxon>Fungi</taxon>
        <taxon>Fungi incertae sedis</taxon>
        <taxon>Mucoromycota</taxon>
        <taxon>Glomeromycotina</taxon>
        <taxon>Glomeromycetes</taxon>
        <taxon>Glomerales</taxon>
        <taxon>Glomeraceae</taxon>
        <taxon>Funneliformis</taxon>
    </lineage>
</organism>
<gene>
    <name evidence="1" type="ORF">FWILDA_LOCUS15372</name>
</gene>
<sequence>DIHVRPLEISQQEIFDQFIEDNKDICALSQTKIGHTTLFQHQIPTGDHEPITKNDKSYREAFIATINGEASFLEYSEDSID</sequence>
<dbReference type="EMBL" id="CAMKVN010007966">
    <property type="protein sequence ID" value="CAI2192033.1"/>
    <property type="molecule type" value="Genomic_DNA"/>
</dbReference>